<name>A0ABT1W520_9PROT</name>
<comment type="caution">
    <text evidence="1">The sequence shown here is derived from an EMBL/GenBank/DDBJ whole genome shotgun (WGS) entry which is preliminary data.</text>
</comment>
<organism evidence="1 2">
    <name type="scientific">Endosaccharibacter trunci</name>
    <dbReference type="NCBI Taxonomy" id="2812733"/>
    <lineage>
        <taxon>Bacteria</taxon>
        <taxon>Pseudomonadati</taxon>
        <taxon>Pseudomonadota</taxon>
        <taxon>Alphaproteobacteria</taxon>
        <taxon>Acetobacterales</taxon>
        <taxon>Acetobacteraceae</taxon>
        <taxon>Endosaccharibacter</taxon>
    </lineage>
</organism>
<evidence type="ECO:0000313" key="2">
    <source>
        <dbReference type="Proteomes" id="UP001524587"/>
    </source>
</evidence>
<dbReference type="RefSeq" id="WP_422863440.1">
    <property type="nucleotide sequence ID" value="NZ_JAMSKV010000004.1"/>
</dbReference>
<dbReference type="EMBL" id="JAMSKV010000004">
    <property type="protein sequence ID" value="MCQ8277975.1"/>
    <property type="molecule type" value="Genomic_DNA"/>
</dbReference>
<keyword evidence="2" id="KW-1185">Reference proteome</keyword>
<dbReference type="Proteomes" id="UP001524587">
    <property type="component" value="Unassembled WGS sequence"/>
</dbReference>
<reference evidence="1 2" key="1">
    <citation type="submission" date="2022-06" db="EMBL/GenBank/DDBJ databases">
        <title>Endosaccharibacter gen. nov., sp. nov., endophytic bacteria isolated from sugarcane.</title>
        <authorList>
            <person name="Pitiwittayakul N."/>
            <person name="Yukphan P."/>
            <person name="Charoenyingcharoen P."/>
            <person name="Tanasupawat S."/>
        </authorList>
    </citation>
    <scope>NUCLEOTIDE SEQUENCE [LARGE SCALE GENOMIC DNA]</scope>
    <source>
        <strain evidence="1 2">KSS8</strain>
    </source>
</reference>
<accession>A0ABT1W520</accession>
<sequence>MTVQQPVVPASEAQIGWHWIKTMHGTYEPAFWSGLGWYRAASSELFEPARLARVGWTYIGPVPEPAMEGGDG</sequence>
<proteinExistence type="predicted"/>
<gene>
    <name evidence="1" type="ORF">NFI95_05885</name>
</gene>
<protein>
    <submittedName>
        <fullName evidence="1">Uncharacterized protein</fullName>
    </submittedName>
</protein>
<evidence type="ECO:0000313" key="1">
    <source>
        <dbReference type="EMBL" id="MCQ8277975.1"/>
    </source>
</evidence>